<dbReference type="EMBL" id="CP015961">
    <property type="protein sequence ID" value="ANI92622.1"/>
    <property type="molecule type" value="Genomic_DNA"/>
</dbReference>
<sequence>MHNSVGDSDGGVDTSAFVARGPKVDDLLDEFAADLTSRGRSEATVRSYVSDVRHLFTYLDPDDAAPAPAVLIDLAALRAWLGEQVAGRAARSTIARRVASARAFTAWAHRRGVLDGDPGQRLEAPRPHRRLPRVLDEAQASEVIRSAELGAEESDPAALRDQVIVELLYSTGIRVSELCGLDLRSIDSERRVMRVLGKGNKERTVPFGIPAQRAIDGWLERGRPALVSASSGEAFLLGARGGRLNVRAARKAVNDVTSATDGVPVLSPHALRHSAATHLLAGGADLRHVQEILGHTTPATTQLYTHVSSERLAAAYRIAHPRA</sequence>
<keyword evidence="2 9" id="KW-0963">Cytoplasm</keyword>
<dbReference type="HAMAP" id="MF_01808">
    <property type="entry name" value="Recomb_XerC_XerD"/>
    <property type="match status" value="1"/>
</dbReference>
<protein>
    <recommendedName>
        <fullName evidence="9">Tyrosine recombinase XerC</fullName>
    </recommendedName>
</protein>
<dbReference type="InterPro" id="IPR004107">
    <property type="entry name" value="Integrase_SAM-like_N"/>
</dbReference>
<dbReference type="GO" id="GO:0005737">
    <property type="term" value="C:cytoplasm"/>
    <property type="evidence" value="ECO:0007669"/>
    <property type="project" value="UniProtKB-SubCell"/>
</dbReference>
<evidence type="ECO:0000256" key="7">
    <source>
        <dbReference type="ARBA" id="ARBA00023172"/>
    </source>
</evidence>
<keyword evidence="5 9" id="KW-0229">DNA integration</keyword>
<dbReference type="PROSITE" id="PS51900">
    <property type="entry name" value="CB"/>
    <property type="match status" value="1"/>
</dbReference>
<comment type="function">
    <text evidence="9">Site-specific tyrosine recombinase, which acts by catalyzing the cutting and rejoining of the recombining DNA molecules. The XerC-XerD complex is essential to convert dimers of the bacterial chromosome into monomers to permit their segregation at cell division. It also contributes to the segregational stability of plasmids.</text>
</comment>
<feature type="active site" evidence="9">
    <location>
        <position position="269"/>
    </location>
</feature>
<evidence type="ECO:0000256" key="9">
    <source>
        <dbReference type="HAMAP-Rule" id="MF_01808"/>
    </source>
</evidence>
<evidence type="ECO:0000259" key="11">
    <source>
        <dbReference type="PROSITE" id="PS51900"/>
    </source>
</evidence>
<name>A0A173LPH7_9ACTN</name>
<dbReference type="CDD" id="cd00798">
    <property type="entry name" value="INT_XerDC_C"/>
    <property type="match status" value="1"/>
</dbReference>
<evidence type="ECO:0000256" key="2">
    <source>
        <dbReference type="ARBA" id="ARBA00022490"/>
    </source>
</evidence>
<dbReference type="PANTHER" id="PTHR30349">
    <property type="entry name" value="PHAGE INTEGRASE-RELATED"/>
    <property type="match status" value="1"/>
</dbReference>
<evidence type="ECO:0000256" key="3">
    <source>
        <dbReference type="ARBA" id="ARBA00022618"/>
    </source>
</evidence>
<dbReference type="InterPro" id="IPR011010">
    <property type="entry name" value="DNA_brk_join_enz"/>
</dbReference>
<keyword evidence="7 9" id="KW-0233">DNA recombination</keyword>
<comment type="subcellular location">
    <subcellularLocation>
        <location evidence="1 9">Cytoplasm</location>
    </subcellularLocation>
</comment>
<feature type="active site" evidence="9">
    <location>
        <position position="295"/>
    </location>
</feature>
<dbReference type="InterPro" id="IPR023009">
    <property type="entry name" value="Tyrosine_recombinase_XerC/XerD"/>
</dbReference>
<proteinExistence type="inferred from homology"/>
<evidence type="ECO:0000256" key="8">
    <source>
        <dbReference type="ARBA" id="ARBA00023306"/>
    </source>
</evidence>
<dbReference type="STRING" id="499555.BJL86_1851"/>
<evidence type="ECO:0000256" key="6">
    <source>
        <dbReference type="ARBA" id="ARBA00023125"/>
    </source>
</evidence>
<feature type="active site" evidence="9">
    <location>
        <position position="272"/>
    </location>
</feature>
<dbReference type="GO" id="GO:0009037">
    <property type="term" value="F:tyrosine-based site-specific recombinase activity"/>
    <property type="evidence" value="ECO:0007669"/>
    <property type="project" value="UniProtKB-UniRule"/>
</dbReference>
<dbReference type="InterPro" id="IPR050090">
    <property type="entry name" value="Tyrosine_recombinase_XerCD"/>
</dbReference>
<keyword evidence="4 9" id="KW-0159">Chromosome partition</keyword>
<keyword evidence="6 9" id="KW-0238">DNA-binding</keyword>
<feature type="domain" description="Core-binding (CB)" evidence="11">
    <location>
        <begin position="22"/>
        <end position="109"/>
    </location>
</feature>
<dbReference type="GO" id="GO:0051301">
    <property type="term" value="P:cell division"/>
    <property type="evidence" value="ECO:0007669"/>
    <property type="project" value="UniProtKB-KW"/>
</dbReference>
<comment type="subunit">
    <text evidence="9">Forms a cyclic heterotetrameric complex composed of two molecules of XerC and two molecules of XerD.</text>
</comment>
<dbReference type="OrthoDB" id="9801717at2"/>
<keyword evidence="3 9" id="KW-0132">Cell division</keyword>
<feature type="active site" description="O-(3'-phospho-DNA)-tyrosine intermediate" evidence="9">
    <location>
        <position position="304"/>
    </location>
</feature>
<dbReference type="InterPro" id="IPR013762">
    <property type="entry name" value="Integrase-like_cat_sf"/>
</dbReference>
<dbReference type="SUPFAM" id="SSF56349">
    <property type="entry name" value="DNA breaking-rejoining enzymes"/>
    <property type="match status" value="1"/>
</dbReference>
<dbReference type="InterPro" id="IPR002104">
    <property type="entry name" value="Integrase_catalytic"/>
</dbReference>
<evidence type="ECO:0000259" key="10">
    <source>
        <dbReference type="PROSITE" id="PS51898"/>
    </source>
</evidence>
<dbReference type="InterPro" id="IPR044068">
    <property type="entry name" value="CB"/>
</dbReference>
<dbReference type="Proteomes" id="UP000186104">
    <property type="component" value="Chromosome"/>
</dbReference>
<evidence type="ECO:0000313" key="13">
    <source>
        <dbReference type="Proteomes" id="UP000186104"/>
    </source>
</evidence>
<keyword evidence="13" id="KW-1185">Reference proteome</keyword>
<dbReference type="PANTHER" id="PTHR30349:SF77">
    <property type="entry name" value="TYROSINE RECOMBINASE XERC"/>
    <property type="match status" value="1"/>
</dbReference>
<evidence type="ECO:0000256" key="4">
    <source>
        <dbReference type="ARBA" id="ARBA00022829"/>
    </source>
</evidence>
<dbReference type="AlphaFoldDB" id="A0A173LPH7"/>
<evidence type="ECO:0000313" key="12">
    <source>
        <dbReference type="EMBL" id="ANI92622.1"/>
    </source>
</evidence>
<dbReference type="GO" id="GO:0006313">
    <property type="term" value="P:DNA transposition"/>
    <property type="evidence" value="ECO:0007669"/>
    <property type="project" value="UniProtKB-UniRule"/>
</dbReference>
<dbReference type="Gene3D" id="1.10.150.130">
    <property type="match status" value="1"/>
</dbReference>
<organism evidence="12 13">
    <name type="scientific">Dietzia timorensis</name>
    <dbReference type="NCBI Taxonomy" id="499555"/>
    <lineage>
        <taxon>Bacteria</taxon>
        <taxon>Bacillati</taxon>
        <taxon>Actinomycetota</taxon>
        <taxon>Actinomycetes</taxon>
        <taxon>Mycobacteriales</taxon>
        <taxon>Dietziaceae</taxon>
        <taxon>Dietzia</taxon>
    </lineage>
</organism>
<feature type="active site" evidence="9">
    <location>
        <position position="198"/>
    </location>
</feature>
<dbReference type="Gene3D" id="1.10.443.10">
    <property type="entry name" value="Intergrase catalytic core"/>
    <property type="match status" value="1"/>
</dbReference>
<reference evidence="12 13" key="1">
    <citation type="submission" date="2016-06" db="EMBL/GenBank/DDBJ databases">
        <title>Complete genome sequence of a saline-alkali tolerant type strain Dietzia timorensis ID05-A0528T.</title>
        <authorList>
            <person name="Wu X."/>
        </authorList>
    </citation>
    <scope>NUCLEOTIDE SEQUENCE [LARGE SCALE GENOMIC DNA]</scope>
    <source>
        <strain evidence="12 13">ID05-A0528</strain>
    </source>
</reference>
<dbReference type="KEGG" id="dtm:BJL86_1851"/>
<dbReference type="RefSeq" id="WP_156515196.1">
    <property type="nucleotide sequence ID" value="NZ_CP015961.1"/>
</dbReference>
<comment type="similarity">
    <text evidence="9">Belongs to the 'phage' integrase family. XerC subfamily.</text>
</comment>
<evidence type="ECO:0000256" key="1">
    <source>
        <dbReference type="ARBA" id="ARBA00004496"/>
    </source>
</evidence>
<keyword evidence="8 9" id="KW-0131">Cell cycle</keyword>
<evidence type="ECO:0000256" key="5">
    <source>
        <dbReference type="ARBA" id="ARBA00022908"/>
    </source>
</evidence>
<dbReference type="InterPro" id="IPR010998">
    <property type="entry name" value="Integrase_recombinase_N"/>
</dbReference>
<gene>
    <name evidence="9" type="primary">xerC</name>
    <name evidence="12" type="ORF">BJL86_1851</name>
</gene>
<feature type="domain" description="Tyr recombinase" evidence="10">
    <location>
        <begin position="130"/>
        <end position="317"/>
    </location>
</feature>
<accession>A0A173LPH7</accession>
<dbReference type="GO" id="GO:0007059">
    <property type="term" value="P:chromosome segregation"/>
    <property type="evidence" value="ECO:0007669"/>
    <property type="project" value="UniProtKB-UniRule"/>
</dbReference>
<dbReference type="GO" id="GO:0003677">
    <property type="term" value="F:DNA binding"/>
    <property type="evidence" value="ECO:0007669"/>
    <property type="project" value="UniProtKB-UniRule"/>
</dbReference>
<dbReference type="Pfam" id="PF00589">
    <property type="entry name" value="Phage_integrase"/>
    <property type="match status" value="1"/>
</dbReference>
<dbReference type="Pfam" id="PF02899">
    <property type="entry name" value="Phage_int_SAM_1"/>
    <property type="match status" value="1"/>
</dbReference>
<dbReference type="PROSITE" id="PS51898">
    <property type="entry name" value="TYR_RECOMBINASE"/>
    <property type="match status" value="1"/>
</dbReference>
<feature type="active site" evidence="9">
    <location>
        <position position="174"/>
    </location>
</feature>